<evidence type="ECO:0000256" key="1">
    <source>
        <dbReference type="SAM" id="Phobius"/>
    </source>
</evidence>
<keyword evidence="1" id="KW-1133">Transmembrane helix</keyword>
<dbReference type="AlphaFoldDB" id="A0A1H1UQG7"/>
<accession>A0A1H1UQG7</accession>
<feature type="transmembrane region" description="Helical" evidence="1">
    <location>
        <begin position="31"/>
        <end position="53"/>
    </location>
</feature>
<dbReference type="EMBL" id="LT629772">
    <property type="protein sequence ID" value="SDS74089.1"/>
    <property type="molecule type" value="Genomic_DNA"/>
</dbReference>
<keyword evidence="1" id="KW-0472">Membrane</keyword>
<keyword evidence="1" id="KW-0812">Transmembrane</keyword>
<keyword evidence="3" id="KW-1185">Reference proteome</keyword>
<gene>
    <name evidence="2" type="ORF">SAMN04489812_2866</name>
</gene>
<evidence type="ECO:0000313" key="2">
    <source>
        <dbReference type="EMBL" id="SDS74089.1"/>
    </source>
</evidence>
<name>A0A1H1UQG7_9ACTN</name>
<dbReference type="Proteomes" id="UP000199103">
    <property type="component" value="Chromosome I"/>
</dbReference>
<dbReference type="STRING" id="630515.SAMN04489812_2866"/>
<reference evidence="2 3" key="1">
    <citation type="submission" date="2016-10" db="EMBL/GenBank/DDBJ databases">
        <authorList>
            <person name="de Groot N.N."/>
        </authorList>
    </citation>
    <scope>NUCLEOTIDE SEQUENCE [LARGE SCALE GENOMIC DNA]</scope>
    <source>
        <strain evidence="2 3">DSM 21800</strain>
    </source>
</reference>
<protein>
    <submittedName>
        <fullName evidence="2">Uncharacterized protein</fullName>
    </submittedName>
</protein>
<sequence length="65" mass="7104">MRAQLATALGWWINVKHAPRDERGLSQSTEVAILLGAAVLVALAILGFVTGYVQDRLGQIKQPKY</sequence>
<dbReference type="RefSeq" id="WP_231920464.1">
    <property type="nucleotide sequence ID" value="NZ_LT629772.1"/>
</dbReference>
<proteinExistence type="predicted"/>
<organism evidence="2 3">
    <name type="scientific">Microlunatus soli</name>
    <dbReference type="NCBI Taxonomy" id="630515"/>
    <lineage>
        <taxon>Bacteria</taxon>
        <taxon>Bacillati</taxon>
        <taxon>Actinomycetota</taxon>
        <taxon>Actinomycetes</taxon>
        <taxon>Propionibacteriales</taxon>
        <taxon>Propionibacteriaceae</taxon>
        <taxon>Microlunatus</taxon>
    </lineage>
</organism>
<evidence type="ECO:0000313" key="3">
    <source>
        <dbReference type="Proteomes" id="UP000199103"/>
    </source>
</evidence>